<dbReference type="EMBL" id="AAYH02000043">
    <property type="protein sequence ID" value="EDO54149.1"/>
    <property type="molecule type" value="Genomic_DNA"/>
</dbReference>
<reference evidence="1" key="1">
    <citation type="submission" date="2007-06" db="EMBL/GenBank/DDBJ databases">
        <authorList>
            <person name="Fulton L."/>
            <person name="Clifton S."/>
            <person name="Fulton B."/>
            <person name="Xu J."/>
            <person name="Minx P."/>
            <person name="Pepin K.H."/>
            <person name="Johnson M."/>
            <person name="Thiruvilangam P."/>
            <person name="Bhonagiri V."/>
            <person name="Nash W.E."/>
            <person name="Mardis E.R."/>
            <person name="Wilson R.K."/>
        </authorList>
    </citation>
    <scope>NUCLEOTIDE SEQUENCE [LARGE SCALE GENOMIC DNA]</scope>
    <source>
        <strain evidence="1">ATCC 8492</strain>
    </source>
</reference>
<organism evidence="1 2">
    <name type="scientific">Bacteroides uniformis (strain ATCC 8492 / DSM 6597 / CCUG 4942 / CIP 103695 / JCM 5828 / KCTC 5204 / NCTC 13054 / VPI 0061)</name>
    <dbReference type="NCBI Taxonomy" id="411479"/>
    <lineage>
        <taxon>Bacteria</taxon>
        <taxon>Pseudomonadati</taxon>
        <taxon>Bacteroidota</taxon>
        <taxon>Bacteroidia</taxon>
        <taxon>Bacteroidales</taxon>
        <taxon>Bacteroidaceae</taxon>
        <taxon>Bacteroides</taxon>
    </lineage>
</organism>
<protein>
    <submittedName>
        <fullName evidence="1">Uncharacterized protein</fullName>
    </submittedName>
</protein>
<gene>
    <name evidence="1" type="ORF">BACUNI_02156</name>
</gene>
<evidence type="ECO:0000313" key="1">
    <source>
        <dbReference type="EMBL" id="EDO54149.1"/>
    </source>
</evidence>
<dbReference type="Proteomes" id="UP000004110">
    <property type="component" value="Unassembled WGS sequence"/>
</dbReference>
<comment type="caution">
    <text evidence="1">The sequence shown here is derived from an EMBL/GenBank/DDBJ whole genome shotgun (WGS) entry which is preliminary data.</text>
</comment>
<keyword evidence="2" id="KW-1185">Reference proteome</keyword>
<sequence>MEVLHEHWFSVWLKNRLSLTKVLFYFRNSYEQMLLAFCFHIKTKFT</sequence>
<name>A0ABC9NBH8_BACUC</name>
<reference evidence="1" key="2">
    <citation type="submission" date="2013-11" db="EMBL/GenBank/DDBJ databases">
        <title>Draft genome sequence of Bacteroides uniformis (ATCC 8492).</title>
        <authorList>
            <person name="Sudarsanam P."/>
            <person name="Ley R."/>
            <person name="Guruge J."/>
            <person name="Turnbaugh P.J."/>
            <person name="Mahowald M."/>
            <person name="Liep D."/>
            <person name="Gordon J."/>
        </authorList>
    </citation>
    <scope>NUCLEOTIDE SEQUENCE</scope>
    <source>
        <strain evidence="1">ATCC 8492</strain>
    </source>
</reference>
<accession>A0ABC9NBH8</accession>
<evidence type="ECO:0000313" key="2">
    <source>
        <dbReference type="Proteomes" id="UP000004110"/>
    </source>
</evidence>
<dbReference type="AlphaFoldDB" id="A0ABC9NBH8"/>
<proteinExistence type="predicted"/>